<evidence type="ECO:0000256" key="24">
    <source>
        <dbReference type="PROSITE-ProRule" id="PRU10141"/>
    </source>
</evidence>
<feature type="binding site" evidence="22">
    <location>
        <position position="817"/>
    </location>
    <ligand>
        <name>Mg(2+)</name>
        <dbReference type="ChEBI" id="CHEBI:18420"/>
    </ligand>
</feature>
<dbReference type="InterPro" id="IPR001824">
    <property type="entry name" value="Tyr_kinase_rcpt_3_CS"/>
</dbReference>
<dbReference type="InterPro" id="IPR001245">
    <property type="entry name" value="Ser-Thr/Tyr_kinase_cat_dom"/>
</dbReference>
<dbReference type="InParanoid" id="A0A4W3HER8"/>
<dbReference type="InterPro" id="IPR013783">
    <property type="entry name" value="Ig-like_fold"/>
</dbReference>
<dbReference type="FunFam" id="1.10.510.10:FF:000140">
    <property type="entry name" value="Platelet-derived growth factor receptor beta"/>
    <property type="match status" value="1"/>
</dbReference>
<dbReference type="Gene3D" id="2.60.40.10">
    <property type="entry name" value="Immunoglobulins"/>
    <property type="match status" value="5"/>
</dbReference>
<dbReference type="PANTHER" id="PTHR24416:SF53">
    <property type="entry name" value="PLATELET-DERIVED GROWTH FACTOR RECEPTOR BETA"/>
    <property type="match status" value="1"/>
</dbReference>
<dbReference type="PIRSF" id="PIRSF000615">
    <property type="entry name" value="TyrPK_CSF1-R"/>
    <property type="match status" value="1"/>
</dbReference>
<dbReference type="STRING" id="7868.ENSCMIP00000013830"/>
<evidence type="ECO:0000256" key="21">
    <source>
        <dbReference type="PIRSR" id="PIRSR000615-2"/>
    </source>
</evidence>
<dbReference type="SMART" id="SM00220">
    <property type="entry name" value="S_TKc"/>
    <property type="match status" value="1"/>
</dbReference>
<reference evidence="31" key="5">
    <citation type="submission" date="2025-09" db="UniProtKB">
        <authorList>
            <consortium name="Ensembl"/>
        </authorList>
    </citation>
    <scope>IDENTIFICATION</scope>
</reference>
<sequence>MSNIHRLPLITVLLLLWFGEANGRQLETQEIVLEPSASLTLNCPGSGEVKWQFKEASGSYFEHDGASLPILNSTALDTGEYHCFRDDLLVKIFYVFVPDPRMWFLPQSPDEQVIMMEYSLAFLIPCRITNPELNVTLYHDETQSLWETPFNKYEGFFDRFEDGTYICIAELLGVRRESEPYIVQTFKVSPYLDVQLHTSKSIVKIGEAINVTCSVKGNQLVHFNWSYPRKEWGKEKEKKETVIDGAQEVHSTLLLEEARLADSGVYNCTVLGYYEHQFEKKSLEIIVLEHGFVRLETEMSDIEYANLSEVKSFAVSITAYPPPLVMWLKDNVPCNEKTNQITFSNKSLGGNRYQNVLNLIRVNEEDIGNYSISVWNEGDKKQITFSLRVNVPARILTLTDRQHPNGKQTVTCVAEGSPVPEISWFTCNDLKRCNSGKVWNPLPLNSSTFRVESFRVENGELGPMRVQSVLTQQEIVETAAVRCTTTNPFSSESRQVKLVSTTLRSQLVIVAAILVLLIIIVVALAILVVVWQQKPRYEIRWKVIESVSLDGHEYIYVDPMQLPYDSSWEFPRDQLSLGRTLGSGAFGRVVAATACGLSSSQSAMKVAIKMLKSTARSSEKQALMSELKIMSHLGPHLNIVNLLGACTKGGPIYIMTEYCRHGDLVDYLHRNKHTFLQAYTNHSSQQTDTVTHGEERVKSYIALSFENDGGYMDMSKDNFLEYVPMVEVKNGTNYTEIEHSGYDTPYTNEHYSATEEDRREDVLLISESVALTYMDLVAISYQVAQGMEFLASKNCVHRDLAARNVLICEGKLAKICDFGLARDIMNDSNYISRGSTFLPLKWMAPESIFNSLYTTLSDVWSYAVLLWEIFTLGGTPYPELPLNDQFYNAIRHGYRMPKPQYAASEIYEIMQKCWNDDFEKRPPFSGLVTSMGKLLNESYKKKYMKITEEFLKSDHPAVCRTRRSFTNTDQNVIYSNCVGSTPSPSGANSTENGYIIPLPDPSPDPSPDPEPSPEPSPEPTNVNGNSENVTLEHGTATRPSSLMNEGNEANMHPSQCSQVKREPREQEQTSTDPKINPSDVEDSFL</sequence>
<keyword evidence="5" id="KW-0808">Transferase</keyword>
<accession>A0A4W3HER8</accession>
<dbReference type="PROSITE" id="PS00109">
    <property type="entry name" value="PROTEIN_KINASE_TYR"/>
    <property type="match status" value="1"/>
</dbReference>
<dbReference type="InterPro" id="IPR008266">
    <property type="entry name" value="Tyr_kinase_AS"/>
</dbReference>
<evidence type="ECO:0000256" key="18">
    <source>
        <dbReference type="ARBA" id="ARBA00023319"/>
    </source>
</evidence>
<keyword evidence="18 25" id="KW-0393">Immunoglobulin domain</keyword>
<dbReference type="InterPro" id="IPR011009">
    <property type="entry name" value="Kinase-like_dom_sf"/>
</dbReference>
<feature type="binding site" evidence="21 24">
    <location>
        <position position="609"/>
    </location>
    <ligand>
        <name>ATP</name>
        <dbReference type="ChEBI" id="CHEBI:30616"/>
    </ligand>
</feature>
<dbReference type="PROSITE" id="PS50011">
    <property type="entry name" value="PROTEIN_KINASE_DOM"/>
    <property type="match status" value="1"/>
</dbReference>
<feature type="domain" description="Protein kinase" evidence="29">
    <location>
        <begin position="575"/>
        <end position="935"/>
    </location>
</feature>
<keyword evidence="3" id="KW-1003">Cell membrane</keyword>
<evidence type="ECO:0000256" key="7">
    <source>
        <dbReference type="ARBA" id="ARBA00022737"/>
    </source>
</evidence>
<keyword evidence="16 25" id="KW-0675">Receptor</keyword>
<dbReference type="InterPro" id="IPR003599">
    <property type="entry name" value="Ig_sub"/>
</dbReference>
<evidence type="ECO:0000259" key="29">
    <source>
        <dbReference type="PROSITE" id="PS50011"/>
    </source>
</evidence>
<evidence type="ECO:0000256" key="19">
    <source>
        <dbReference type="ARBA" id="ARBA00051243"/>
    </source>
</evidence>
<reference evidence="32" key="1">
    <citation type="journal article" date="2006" name="Science">
        <title>Ancient noncoding elements conserved in the human genome.</title>
        <authorList>
            <person name="Venkatesh B."/>
            <person name="Kirkness E.F."/>
            <person name="Loh Y.H."/>
            <person name="Halpern A.L."/>
            <person name="Lee A.P."/>
            <person name="Johnson J."/>
            <person name="Dandona N."/>
            <person name="Viswanathan L.D."/>
            <person name="Tay A."/>
            <person name="Venter J.C."/>
            <person name="Strausberg R.L."/>
            <person name="Brenner S."/>
        </authorList>
    </citation>
    <scope>NUCLEOTIDE SEQUENCE [LARGE SCALE GENOMIC DNA]</scope>
</reference>
<dbReference type="InterPro" id="IPR036179">
    <property type="entry name" value="Ig-like_dom_sf"/>
</dbReference>
<dbReference type="InterPro" id="IPR017441">
    <property type="entry name" value="Protein_kinase_ATP_BS"/>
</dbReference>
<dbReference type="GO" id="GO:0001525">
    <property type="term" value="P:angiogenesis"/>
    <property type="evidence" value="ECO:0007669"/>
    <property type="project" value="TreeGrafter"/>
</dbReference>
<feature type="chain" id="PRO_5021369845" description="receptor protein-tyrosine kinase" evidence="28">
    <location>
        <begin position="24"/>
        <end position="1085"/>
    </location>
</feature>
<dbReference type="SMART" id="SM00219">
    <property type="entry name" value="TyrKc"/>
    <property type="match status" value="1"/>
</dbReference>
<dbReference type="Gene3D" id="3.30.200.20">
    <property type="entry name" value="Phosphorylase Kinase, domain 1"/>
    <property type="match status" value="1"/>
</dbReference>
<dbReference type="Ensembl" id="ENSCMIT00000014133.1">
    <property type="protein sequence ID" value="ENSCMIP00000013830.1"/>
    <property type="gene ID" value="ENSCMIG00000006905.1"/>
</dbReference>
<keyword evidence="6 25" id="KW-0812">Transmembrane</keyword>
<dbReference type="OrthoDB" id="9936425at2759"/>
<feature type="binding site" evidence="21">
    <location>
        <begin position="657"/>
        <end position="663"/>
    </location>
    <ligand>
        <name>ATP</name>
        <dbReference type="ChEBI" id="CHEBI:30616"/>
    </ligand>
</feature>
<evidence type="ECO:0000256" key="25">
    <source>
        <dbReference type="RuleBase" id="RU000311"/>
    </source>
</evidence>
<feature type="compositionally biased region" description="Polar residues" evidence="26">
    <location>
        <begin position="1020"/>
        <end position="1029"/>
    </location>
</feature>
<evidence type="ECO:0000313" key="31">
    <source>
        <dbReference type="Ensembl" id="ENSCMIP00000013830.1"/>
    </source>
</evidence>
<keyword evidence="32" id="KW-1185">Reference proteome</keyword>
<keyword evidence="8 21" id="KW-0547">Nucleotide-binding</keyword>
<organism evidence="31 32">
    <name type="scientific">Callorhinchus milii</name>
    <name type="common">Ghost shark</name>
    <dbReference type="NCBI Taxonomy" id="7868"/>
    <lineage>
        <taxon>Eukaryota</taxon>
        <taxon>Metazoa</taxon>
        <taxon>Chordata</taxon>
        <taxon>Craniata</taxon>
        <taxon>Vertebrata</taxon>
        <taxon>Chondrichthyes</taxon>
        <taxon>Holocephali</taxon>
        <taxon>Chimaeriformes</taxon>
        <taxon>Callorhinchidae</taxon>
        <taxon>Callorhinchus</taxon>
    </lineage>
</organism>
<dbReference type="Gene3D" id="1.10.510.10">
    <property type="entry name" value="Transferase(Phosphotransferase) domain 1"/>
    <property type="match status" value="1"/>
</dbReference>
<keyword evidence="4" id="KW-0597">Phosphoprotein</keyword>
<feature type="site" description="Important for interaction with phosphotyrosine-binding proteins" evidence="23">
    <location>
        <position position="943"/>
    </location>
</feature>
<dbReference type="FunFam" id="3.30.200.20:FF:000025">
    <property type="entry name" value="Platelet-derived growth factor receptor alpha"/>
    <property type="match status" value="1"/>
</dbReference>
<evidence type="ECO:0000256" key="12">
    <source>
        <dbReference type="ARBA" id="ARBA00022989"/>
    </source>
</evidence>
<dbReference type="InterPro" id="IPR020635">
    <property type="entry name" value="Tyr_kinase_cat_dom"/>
</dbReference>
<keyword evidence="9" id="KW-0418">Kinase</keyword>
<evidence type="ECO:0000256" key="26">
    <source>
        <dbReference type="SAM" id="MobiDB-lite"/>
    </source>
</evidence>
<evidence type="ECO:0000256" key="20">
    <source>
        <dbReference type="PIRSR" id="PIRSR000615-1"/>
    </source>
</evidence>
<evidence type="ECO:0000256" key="23">
    <source>
        <dbReference type="PIRSR" id="PIRSR000615-4"/>
    </source>
</evidence>
<evidence type="ECO:0000256" key="27">
    <source>
        <dbReference type="SAM" id="Phobius"/>
    </source>
</evidence>
<evidence type="ECO:0000256" key="13">
    <source>
        <dbReference type="ARBA" id="ARBA00023136"/>
    </source>
</evidence>
<feature type="binding site" evidence="21">
    <location>
        <position position="803"/>
    </location>
    <ligand>
        <name>ATP</name>
        <dbReference type="ChEBI" id="CHEBI:30616"/>
    </ligand>
</feature>
<feature type="transmembrane region" description="Helical" evidence="27">
    <location>
        <begin position="507"/>
        <end position="531"/>
    </location>
</feature>
<evidence type="ECO:0000256" key="22">
    <source>
        <dbReference type="PIRSR" id="PIRSR000615-3"/>
    </source>
</evidence>
<reference evidence="31" key="4">
    <citation type="submission" date="2025-08" db="UniProtKB">
        <authorList>
            <consortium name="Ensembl"/>
        </authorList>
    </citation>
    <scope>IDENTIFICATION</scope>
</reference>
<proteinExistence type="inferred from homology"/>
<dbReference type="Pfam" id="PF25305">
    <property type="entry name" value="Ig_PDGFR_d4"/>
    <property type="match status" value="1"/>
</dbReference>
<keyword evidence="7" id="KW-0677">Repeat</keyword>
<evidence type="ECO:0000256" key="4">
    <source>
        <dbReference type="ARBA" id="ARBA00022553"/>
    </source>
</evidence>
<comment type="similarity">
    <text evidence="25">Belongs to the protein kinase superfamily. Tyr protein kinase family. CSF-1/PDGF receptor subfamily.</text>
</comment>
<dbReference type="GO" id="GO:0014911">
    <property type="term" value="P:positive regulation of smooth muscle cell migration"/>
    <property type="evidence" value="ECO:0007669"/>
    <property type="project" value="TreeGrafter"/>
</dbReference>
<dbReference type="GO" id="GO:0005886">
    <property type="term" value="C:plasma membrane"/>
    <property type="evidence" value="ECO:0007669"/>
    <property type="project" value="UniProtKB-SubCell"/>
</dbReference>
<dbReference type="GeneTree" id="ENSGT00940000156021"/>
<dbReference type="PROSITE" id="PS00240">
    <property type="entry name" value="RECEPTOR_TYR_KIN_III"/>
    <property type="match status" value="1"/>
</dbReference>
<feature type="binding site" evidence="21">
    <location>
        <begin position="582"/>
        <end position="589"/>
    </location>
    <ligand>
        <name>ATP</name>
        <dbReference type="ChEBI" id="CHEBI:30616"/>
    </ligand>
</feature>
<keyword evidence="10 21" id="KW-0067">ATP-binding</keyword>
<evidence type="ECO:0000256" key="6">
    <source>
        <dbReference type="ARBA" id="ARBA00022692"/>
    </source>
</evidence>
<evidence type="ECO:0000256" key="3">
    <source>
        <dbReference type="ARBA" id="ARBA00022475"/>
    </source>
</evidence>
<dbReference type="GO" id="GO:0005524">
    <property type="term" value="F:ATP binding"/>
    <property type="evidence" value="ECO:0007669"/>
    <property type="project" value="UniProtKB-UniRule"/>
</dbReference>
<dbReference type="GO" id="GO:0043235">
    <property type="term" value="C:receptor complex"/>
    <property type="evidence" value="ECO:0007669"/>
    <property type="project" value="TreeGrafter"/>
</dbReference>
<dbReference type="AlphaFoldDB" id="A0A4W3HER8"/>
<keyword evidence="15" id="KW-1015">Disulfide bond</keyword>
<evidence type="ECO:0000256" key="28">
    <source>
        <dbReference type="SAM" id="SignalP"/>
    </source>
</evidence>
<dbReference type="GO" id="GO:0060326">
    <property type="term" value="P:cell chemotaxis"/>
    <property type="evidence" value="ECO:0007669"/>
    <property type="project" value="TreeGrafter"/>
</dbReference>
<evidence type="ECO:0000313" key="32">
    <source>
        <dbReference type="Proteomes" id="UP000314986"/>
    </source>
</evidence>
<feature type="compositionally biased region" description="Pro residues" evidence="26">
    <location>
        <begin position="998"/>
        <end position="1018"/>
    </location>
</feature>
<evidence type="ECO:0000256" key="9">
    <source>
        <dbReference type="ARBA" id="ARBA00022777"/>
    </source>
</evidence>
<keyword evidence="11" id="KW-0832">Ubl conjugation</keyword>
<name>A0A4W3HER8_CALMI</name>
<dbReference type="SMART" id="SM00409">
    <property type="entry name" value="IG"/>
    <property type="match status" value="3"/>
</dbReference>
<dbReference type="KEGG" id="cmk:103188232"/>
<feature type="compositionally biased region" description="Polar residues" evidence="26">
    <location>
        <begin position="977"/>
        <end position="992"/>
    </location>
</feature>
<dbReference type="GeneID" id="103188232"/>
<evidence type="ECO:0000256" key="17">
    <source>
        <dbReference type="ARBA" id="ARBA00023180"/>
    </source>
</evidence>
<dbReference type="GO" id="GO:0005019">
    <property type="term" value="F:platelet-derived growth factor beta-receptor activity"/>
    <property type="evidence" value="ECO:0007669"/>
    <property type="project" value="TreeGrafter"/>
</dbReference>
<dbReference type="PANTHER" id="PTHR24416">
    <property type="entry name" value="TYROSINE-PROTEIN KINASE RECEPTOR"/>
    <property type="match status" value="1"/>
</dbReference>
<dbReference type="InterPro" id="IPR003598">
    <property type="entry name" value="Ig_sub2"/>
</dbReference>
<dbReference type="SMART" id="SM00408">
    <property type="entry name" value="IGc2"/>
    <property type="match status" value="3"/>
</dbReference>
<evidence type="ECO:0000256" key="8">
    <source>
        <dbReference type="ARBA" id="ARBA00022741"/>
    </source>
</evidence>
<keyword evidence="22" id="KW-0460">Magnesium</keyword>
<evidence type="ECO:0000256" key="16">
    <source>
        <dbReference type="ARBA" id="ARBA00023170"/>
    </source>
</evidence>
<dbReference type="OMA" id="WPEDQEF"/>
<comment type="catalytic activity">
    <reaction evidence="19">
        <text>L-tyrosyl-[protein] + ATP = O-phospho-L-tyrosyl-[protein] + ADP + H(+)</text>
        <dbReference type="Rhea" id="RHEA:10596"/>
        <dbReference type="Rhea" id="RHEA-COMP:10136"/>
        <dbReference type="Rhea" id="RHEA-COMP:20101"/>
        <dbReference type="ChEBI" id="CHEBI:15378"/>
        <dbReference type="ChEBI" id="CHEBI:30616"/>
        <dbReference type="ChEBI" id="CHEBI:46858"/>
        <dbReference type="ChEBI" id="CHEBI:61978"/>
        <dbReference type="ChEBI" id="CHEBI:456216"/>
        <dbReference type="EC" id="2.7.10.1"/>
    </reaction>
</comment>
<keyword evidence="22" id="KW-0479">Metal-binding</keyword>
<feature type="region of interest" description="Disordered" evidence="26">
    <location>
        <begin position="977"/>
        <end position="1085"/>
    </location>
</feature>
<feature type="domain" description="Ig-like" evidence="30">
    <location>
        <begin position="190"/>
        <end position="284"/>
    </location>
</feature>
<evidence type="ECO:0000256" key="1">
    <source>
        <dbReference type="ARBA" id="ARBA00004251"/>
    </source>
</evidence>
<comment type="subcellular location">
    <subcellularLocation>
        <location evidence="1">Cell membrane</location>
        <topology evidence="1">Single-pass type I membrane protein</topology>
    </subcellularLocation>
    <subcellularLocation>
        <location evidence="25">Membrane</location>
        <topology evidence="25">Single-pass type I membrane protein</topology>
    </subcellularLocation>
</comment>
<dbReference type="SUPFAM" id="SSF48726">
    <property type="entry name" value="Immunoglobulin"/>
    <property type="match status" value="1"/>
</dbReference>
<keyword evidence="14" id="KW-0829">Tyrosine-protein kinase</keyword>
<dbReference type="PROSITE" id="PS00107">
    <property type="entry name" value="PROTEIN_KINASE_ATP"/>
    <property type="match status" value="1"/>
</dbReference>
<evidence type="ECO:0000259" key="30">
    <source>
        <dbReference type="PROSITE" id="PS50835"/>
    </source>
</evidence>
<feature type="signal peptide" evidence="28">
    <location>
        <begin position="1"/>
        <end position="23"/>
    </location>
</feature>
<dbReference type="Pfam" id="PF07679">
    <property type="entry name" value="I-set"/>
    <property type="match status" value="2"/>
</dbReference>
<keyword evidence="17" id="KW-0325">Glycoprotein</keyword>
<reference evidence="32" key="3">
    <citation type="journal article" date="2014" name="Nature">
        <title>Elephant shark genome provides unique insights into gnathostome evolution.</title>
        <authorList>
            <consortium name="International Elephant Shark Genome Sequencing Consortium"/>
            <person name="Venkatesh B."/>
            <person name="Lee A.P."/>
            <person name="Ravi V."/>
            <person name="Maurya A.K."/>
            <person name="Lian M.M."/>
            <person name="Swann J.B."/>
            <person name="Ohta Y."/>
            <person name="Flajnik M.F."/>
            <person name="Sutoh Y."/>
            <person name="Kasahara M."/>
            <person name="Hoon S."/>
            <person name="Gangu V."/>
            <person name="Roy S.W."/>
            <person name="Irimia M."/>
            <person name="Korzh V."/>
            <person name="Kondrychyn I."/>
            <person name="Lim Z.W."/>
            <person name="Tay B.H."/>
            <person name="Tohari S."/>
            <person name="Kong K.W."/>
            <person name="Ho S."/>
            <person name="Lorente-Galdos B."/>
            <person name="Quilez J."/>
            <person name="Marques-Bonet T."/>
            <person name="Raney B.J."/>
            <person name="Ingham P.W."/>
            <person name="Tay A."/>
            <person name="Hillier L.W."/>
            <person name="Minx P."/>
            <person name="Boehm T."/>
            <person name="Wilson R.K."/>
            <person name="Brenner S."/>
            <person name="Warren W.C."/>
        </authorList>
    </citation>
    <scope>NUCLEOTIDE SEQUENCE [LARGE SCALE GENOMIC DNA]</scope>
</reference>
<dbReference type="GO" id="GO:0046872">
    <property type="term" value="F:metal ion binding"/>
    <property type="evidence" value="ECO:0007669"/>
    <property type="project" value="UniProtKB-KW"/>
</dbReference>
<evidence type="ECO:0000256" key="10">
    <source>
        <dbReference type="ARBA" id="ARBA00022840"/>
    </source>
</evidence>
<dbReference type="PROSITE" id="PS50835">
    <property type="entry name" value="IG_LIKE"/>
    <property type="match status" value="2"/>
</dbReference>
<dbReference type="Proteomes" id="UP000314986">
    <property type="component" value="Unassembled WGS sequence"/>
</dbReference>
<evidence type="ECO:0000256" key="11">
    <source>
        <dbReference type="ARBA" id="ARBA00022843"/>
    </source>
</evidence>
<keyword evidence="28" id="KW-0732">Signal</keyword>
<dbReference type="InterPro" id="IPR000719">
    <property type="entry name" value="Prot_kinase_dom"/>
</dbReference>
<evidence type="ECO:0000256" key="5">
    <source>
        <dbReference type="ARBA" id="ARBA00022679"/>
    </source>
</evidence>
<evidence type="ECO:0000256" key="2">
    <source>
        <dbReference type="ARBA" id="ARBA00011902"/>
    </source>
</evidence>
<keyword evidence="13 27" id="KW-0472">Membrane</keyword>
<evidence type="ECO:0000256" key="15">
    <source>
        <dbReference type="ARBA" id="ARBA00023157"/>
    </source>
</evidence>
<feature type="binding site" evidence="22">
    <location>
        <position position="554"/>
    </location>
    <ligand>
        <name>Mg(2+)</name>
        <dbReference type="ChEBI" id="CHEBI:18420"/>
    </ligand>
</feature>
<gene>
    <name evidence="31" type="primary">LOC103188232</name>
</gene>
<feature type="binding site" evidence="22">
    <location>
        <position position="804"/>
    </location>
    <ligand>
        <name>Mg(2+)</name>
        <dbReference type="ChEBI" id="CHEBI:18420"/>
    </ligand>
</feature>
<evidence type="ECO:0000256" key="14">
    <source>
        <dbReference type="ARBA" id="ARBA00023137"/>
    </source>
</evidence>
<dbReference type="GO" id="GO:0048407">
    <property type="term" value="F:platelet-derived growth factor binding"/>
    <property type="evidence" value="ECO:0007669"/>
    <property type="project" value="TreeGrafter"/>
</dbReference>
<dbReference type="Pfam" id="PF07714">
    <property type="entry name" value="PK_Tyr_Ser-Thr"/>
    <property type="match status" value="1"/>
</dbReference>
<dbReference type="InterPro" id="IPR013098">
    <property type="entry name" value="Ig_I-set"/>
</dbReference>
<feature type="active site" description="Proton acceptor" evidence="20">
    <location>
        <position position="799"/>
    </location>
</feature>
<dbReference type="InterPro" id="IPR050122">
    <property type="entry name" value="RTK"/>
</dbReference>
<keyword evidence="12 27" id="KW-1133">Transmembrane helix</keyword>
<dbReference type="SUPFAM" id="SSF56112">
    <property type="entry name" value="Protein kinase-like (PK-like)"/>
    <property type="match status" value="1"/>
</dbReference>
<feature type="domain" description="Ig-like" evidence="30">
    <location>
        <begin position="392"/>
        <end position="500"/>
    </location>
</feature>
<reference evidence="32" key="2">
    <citation type="journal article" date="2007" name="PLoS Biol.">
        <title>Survey sequencing and comparative analysis of the elephant shark (Callorhinchus milii) genome.</title>
        <authorList>
            <person name="Venkatesh B."/>
            <person name="Kirkness E.F."/>
            <person name="Loh Y.H."/>
            <person name="Halpern A.L."/>
            <person name="Lee A.P."/>
            <person name="Johnson J."/>
            <person name="Dandona N."/>
            <person name="Viswanathan L.D."/>
            <person name="Tay A."/>
            <person name="Venter J.C."/>
            <person name="Strausberg R.L."/>
            <person name="Brenner S."/>
        </authorList>
    </citation>
    <scope>NUCLEOTIDE SEQUENCE [LARGE SCALE GENOMIC DNA]</scope>
</reference>
<dbReference type="EC" id="2.7.10.1" evidence="2"/>
<protein>
    <recommendedName>
        <fullName evidence="2">receptor protein-tyrosine kinase</fullName>
        <ecNumber evidence="2">2.7.10.1</ecNumber>
    </recommendedName>
</protein>
<dbReference type="InterPro" id="IPR007110">
    <property type="entry name" value="Ig-like_dom"/>
</dbReference>